<keyword evidence="2" id="KW-0479">Metal-binding</keyword>
<dbReference type="SUPFAM" id="SSF57924">
    <property type="entry name" value="Inhibitor of apoptosis (IAP) repeat"/>
    <property type="match status" value="1"/>
</dbReference>
<dbReference type="CDD" id="cd00022">
    <property type="entry name" value="BIR"/>
    <property type="match status" value="1"/>
</dbReference>
<dbReference type="FunFam" id="1.10.1170.10:FF:000002">
    <property type="entry name" value="Baculoviral IAP repeat containing 7"/>
    <property type="match status" value="1"/>
</dbReference>
<dbReference type="InterPro" id="IPR001841">
    <property type="entry name" value="Znf_RING"/>
</dbReference>
<dbReference type="OrthoDB" id="297881at2759"/>
<feature type="domain" description="RING-type" evidence="7">
    <location>
        <begin position="231"/>
        <end position="266"/>
    </location>
</feature>
<name>A0A8B8AP57_CRAVI</name>
<evidence type="ECO:0000256" key="2">
    <source>
        <dbReference type="ARBA" id="ARBA00022723"/>
    </source>
</evidence>
<protein>
    <submittedName>
        <fullName evidence="9">Baculoviral IAP repeat-containing protein 8-like</fullName>
    </submittedName>
</protein>
<accession>A0A8B8AP57</accession>
<evidence type="ECO:0000259" key="7">
    <source>
        <dbReference type="PROSITE" id="PS50089"/>
    </source>
</evidence>
<evidence type="ECO:0000313" key="9">
    <source>
        <dbReference type="RefSeq" id="XP_022291924.1"/>
    </source>
</evidence>
<proteinExistence type="inferred from homology"/>
<dbReference type="PANTHER" id="PTHR10044">
    <property type="entry name" value="INHIBITOR OF APOPTOSIS"/>
    <property type="match status" value="1"/>
</dbReference>
<dbReference type="Pfam" id="PF00653">
    <property type="entry name" value="BIR"/>
    <property type="match status" value="1"/>
</dbReference>
<dbReference type="InterPro" id="IPR050784">
    <property type="entry name" value="IAP"/>
</dbReference>
<dbReference type="GO" id="GO:0005737">
    <property type="term" value="C:cytoplasm"/>
    <property type="evidence" value="ECO:0007669"/>
    <property type="project" value="TreeGrafter"/>
</dbReference>
<dbReference type="GO" id="GO:0051726">
    <property type="term" value="P:regulation of cell cycle"/>
    <property type="evidence" value="ECO:0007669"/>
    <property type="project" value="TreeGrafter"/>
</dbReference>
<sequence length="279" mass="31404">MHPNSNSKLQVAARYSEFSGLVRRVQTLKAWPRKRQAEQLAEAGFFSAQTDDLVRCFQCGLGLRNWDPEDNPWVEHARWKPDCLYLIRNTSDEFIARVQEAVRSENCAAVENGSSKQNDVEQDCPPVNSKKVNTNEYEYPESTYEKNPLLTTAAQSVLEFGYLPKTVKLAIDNILGNIGGWRNLTGTEIMKEIFRLEDNGLLHQRKSNINISLSPEEAMKENESLKESKLCKICCDRTIAIVFLPCGHLVCCGQCAPALKKCPVCRKAIKGSTRVTFAS</sequence>
<dbReference type="PROSITE" id="PS50089">
    <property type="entry name" value="ZF_RING_2"/>
    <property type="match status" value="1"/>
</dbReference>
<dbReference type="GO" id="GO:0005634">
    <property type="term" value="C:nucleus"/>
    <property type="evidence" value="ECO:0007669"/>
    <property type="project" value="TreeGrafter"/>
</dbReference>
<reference evidence="9" key="1">
    <citation type="submission" date="2025-08" db="UniProtKB">
        <authorList>
            <consortium name="RefSeq"/>
        </authorList>
    </citation>
    <scope>IDENTIFICATION</scope>
    <source>
        <tissue evidence="9">Whole sample</tissue>
    </source>
</reference>
<dbReference type="Gene3D" id="1.10.533.10">
    <property type="entry name" value="Death Domain, Fas"/>
    <property type="match status" value="1"/>
</dbReference>
<dbReference type="AlphaFoldDB" id="A0A8B8AP57"/>
<evidence type="ECO:0000313" key="8">
    <source>
        <dbReference type="Proteomes" id="UP000694844"/>
    </source>
</evidence>
<dbReference type="Proteomes" id="UP000694844">
    <property type="component" value="Chromosome 7"/>
</dbReference>
<keyword evidence="3 5" id="KW-0863">Zinc-finger</keyword>
<dbReference type="Gene3D" id="1.10.1170.10">
    <property type="entry name" value="Inhibitor Of Apoptosis Protein (2mihbC-IAP-1), Chain A"/>
    <property type="match status" value="2"/>
</dbReference>
<dbReference type="PROSITE" id="PS50143">
    <property type="entry name" value="BIR_REPEAT_2"/>
    <property type="match status" value="1"/>
</dbReference>
<dbReference type="Pfam" id="PF13920">
    <property type="entry name" value="zf-C3HC4_3"/>
    <property type="match status" value="1"/>
</dbReference>
<keyword evidence="8" id="KW-1185">Reference proteome</keyword>
<dbReference type="GeneID" id="111103158"/>
<evidence type="ECO:0000256" key="3">
    <source>
        <dbReference type="ARBA" id="ARBA00022771"/>
    </source>
</evidence>
<dbReference type="GO" id="GO:0008270">
    <property type="term" value="F:zinc ion binding"/>
    <property type="evidence" value="ECO:0007669"/>
    <property type="project" value="UniProtKB-KW"/>
</dbReference>
<dbReference type="GO" id="GO:0043066">
    <property type="term" value="P:negative regulation of apoptotic process"/>
    <property type="evidence" value="ECO:0007669"/>
    <property type="project" value="TreeGrafter"/>
</dbReference>
<evidence type="ECO:0000256" key="6">
    <source>
        <dbReference type="SAM" id="MobiDB-lite"/>
    </source>
</evidence>
<dbReference type="InterPro" id="IPR001370">
    <property type="entry name" value="BIR_rpt"/>
</dbReference>
<dbReference type="RefSeq" id="XP_022291924.1">
    <property type="nucleotide sequence ID" value="XM_022436216.1"/>
</dbReference>
<dbReference type="KEGG" id="cvn:111103158"/>
<organism evidence="8 9">
    <name type="scientific">Crassostrea virginica</name>
    <name type="common">Eastern oyster</name>
    <dbReference type="NCBI Taxonomy" id="6565"/>
    <lineage>
        <taxon>Eukaryota</taxon>
        <taxon>Metazoa</taxon>
        <taxon>Spiralia</taxon>
        <taxon>Lophotrochozoa</taxon>
        <taxon>Mollusca</taxon>
        <taxon>Bivalvia</taxon>
        <taxon>Autobranchia</taxon>
        <taxon>Pteriomorphia</taxon>
        <taxon>Ostreida</taxon>
        <taxon>Ostreoidea</taxon>
        <taxon>Ostreidae</taxon>
        <taxon>Crassostrea</taxon>
    </lineage>
</organism>
<dbReference type="SMART" id="SM00238">
    <property type="entry name" value="BIR"/>
    <property type="match status" value="1"/>
</dbReference>
<gene>
    <name evidence="9" type="primary">LOC111103158</name>
</gene>
<keyword evidence="4" id="KW-0862">Zinc</keyword>
<evidence type="ECO:0000256" key="4">
    <source>
        <dbReference type="ARBA" id="ARBA00022833"/>
    </source>
</evidence>
<dbReference type="InterPro" id="IPR011029">
    <property type="entry name" value="DEATH-like_dom_sf"/>
</dbReference>
<evidence type="ECO:0000256" key="1">
    <source>
        <dbReference type="ARBA" id="ARBA00006672"/>
    </source>
</evidence>
<comment type="similarity">
    <text evidence="1">Belongs to the IAP family.</text>
</comment>
<dbReference type="PANTHER" id="PTHR10044:SF139">
    <property type="entry name" value="DEATH-ASSOCIATED INHIBITOR OF APOPTOSIS 2"/>
    <property type="match status" value="1"/>
</dbReference>
<dbReference type="GO" id="GO:0043027">
    <property type="term" value="F:cysteine-type endopeptidase inhibitor activity involved in apoptotic process"/>
    <property type="evidence" value="ECO:0007669"/>
    <property type="project" value="TreeGrafter"/>
</dbReference>
<evidence type="ECO:0000256" key="5">
    <source>
        <dbReference type="PROSITE-ProRule" id="PRU00175"/>
    </source>
</evidence>
<feature type="region of interest" description="Disordered" evidence="6">
    <location>
        <begin position="112"/>
        <end position="132"/>
    </location>
</feature>